<reference evidence="2 3" key="1">
    <citation type="submission" date="2014-09" db="EMBL/GenBank/DDBJ databases">
        <authorList>
            <person name="Martin A.A."/>
        </authorList>
    </citation>
    <scope>NUCLEOTIDE SEQUENCE</scope>
    <source>
        <strain evidence="3">ED321</strain>
        <strain evidence="2">ED321 Heterogonic</strain>
    </source>
</reference>
<accession>A0A090L5V4</accession>
<feature type="region of interest" description="Disordered" evidence="1">
    <location>
        <begin position="47"/>
        <end position="88"/>
    </location>
</feature>
<feature type="region of interest" description="Disordered" evidence="1">
    <location>
        <begin position="1"/>
        <end position="30"/>
    </location>
</feature>
<dbReference type="WBParaSite" id="SRAE_1000176300.1">
    <property type="protein sequence ID" value="SRAE_1000176300.1"/>
    <property type="gene ID" value="WBGene00258372"/>
</dbReference>
<evidence type="ECO:0000313" key="5">
    <source>
        <dbReference type="WormBase" id="SRAE_1000176300"/>
    </source>
</evidence>
<dbReference type="AlphaFoldDB" id="A0A090L5V4"/>
<dbReference type="GeneID" id="36375867"/>
<feature type="compositionally biased region" description="Basic and acidic residues" evidence="1">
    <location>
        <begin position="131"/>
        <end position="144"/>
    </location>
</feature>
<name>A0A090L5V4_STRRB</name>
<protein>
    <submittedName>
        <fullName evidence="2 4">Uncharacterized protein</fullName>
    </submittedName>
</protein>
<sequence>MVSSRKLRSKSKKSLGIKNKSITKKQSSKEEIAMEVDGEIIKSSKKDMKKLIKERKQHQRWKENEEHPDIPEPKSEVTRHNSSRIGRGDLKVVDRVTCKKIVTPGPENKVVVGRVLTKKALKKINKGKKREIKEKEEKMNEMEH</sequence>
<keyword evidence="3" id="KW-1185">Reference proteome</keyword>
<evidence type="ECO:0000313" key="3">
    <source>
        <dbReference type="Proteomes" id="UP000035682"/>
    </source>
</evidence>
<dbReference type="RefSeq" id="XP_024502704.1">
    <property type="nucleotide sequence ID" value="XM_024648758.1"/>
</dbReference>
<reference evidence="4" key="2">
    <citation type="submission" date="2020-12" db="UniProtKB">
        <authorList>
            <consortium name="WormBaseParasite"/>
        </authorList>
    </citation>
    <scope>IDENTIFICATION</scope>
</reference>
<dbReference type="EMBL" id="LN609528">
    <property type="protein sequence ID" value="CEF63502.1"/>
    <property type="molecule type" value="Genomic_DNA"/>
</dbReference>
<gene>
    <name evidence="2 4 5" type="ORF">SRAE_1000176300</name>
</gene>
<evidence type="ECO:0000313" key="4">
    <source>
        <dbReference type="WBParaSite" id="SRAE_1000176300.1"/>
    </source>
</evidence>
<evidence type="ECO:0000313" key="2">
    <source>
        <dbReference type="EMBL" id="CEF63502.1"/>
    </source>
</evidence>
<feature type="region of interest" description="Disordered" evidence="1">
    <location>
        <begin position="124"/>
        <end position="144"/>
    </location>
</feature>
<feature type="compositionally biased region" description="Basic residues" evidence="1">
    <location>
        <begin position="1"/>
        <end position="15"/>
    </location>
</feature>
<proteinExistence type="predicted"/>
<feature type="compositionally biased region" description="Basic and acidic residues" evidence="1">
    <location>
        <begin position="60"/>
        <end position="79"/>
    </location>
</feature>
<organism evidence="2">
    <name type="scientific">Strongyloides ratti</name>
    <name type="common">Parasitic roundworm</name>
    <dbReference type="NCBI Taxonomy" id="34506"/>
    <lineage>
        <taxon>Eukaryota</taxon>
        <taxon>Metazoa</taxon>
        <taxon>Ecdysozoa</taxon>
        <taxon>Nematoda</taxon>
        <taxon>Chromadorea</taxon>
        <taxon>Rhabditida</taxon>
        <taxon>Tylenchina</taxon>
        <taxon>Panagrolaimomorpha</taxon>
        <taxon>Strongyloidoidea</taxon>
        <taxon>Strongyloididae</taxon>
        <taxon>Strongyloides</taxon>
    </lineage>
</organism>
<dbReference type="CTD" id="36375867"/>
<dbReference type="Proteomes" id="UP000035682">
    <property type="component" value="Unplaced"/>
</dbReference>
<dbReference type="WormBase" id="SRAE_1000176300">
    <property type="protein sequence ID" value="SRP07257"/>
    <property type="gene ID" value="WBGene00258372"/>
</dbReference>
<evidence type="ECO:0000256" key="1">
    <source>
        <dbReference type="SAM" id="MobiDB-lite"/>
    </source>
</evidence>